<protein>
    <submittedName>
        <fullName evidence="1">T9SS type A sorting domain-containing protein</fullName>
    </submittedName>
</protein>
<evidence type="ECO:0000313" key="1">
    <source>
        <dbReference type="EMBL" id="MBU2949348.1"/>
    </source>
</evidence>
<organism evidence="1 2">
    <name type="scientific">Pseudotamlana agarivorans</name>
    <dbReference type="NCBI Taxonomy" id="481183"/>
    <lineage>
        <taxon>Bacteria</taxon>
        <taxon>Pseudomonadati</taxon>
        <taxon>Bacteroidota</taxon>
        <taxon>Flavobacteriia</taxon>
        <taxon>Flavobacteriales</taxon>
        <taxon>Flavobacteriaceae</taxon>
        <taxon>Pseudotamlana</taxon>
    </lineage>
</organism>
<dbReference type="Proteomes" id="UP001647509">
    <property type="component" value="Unassembled WGS sequence"/>
</dbReference>
<keyword evidence="2" id="KW-1185">Reference proteome</keyword>
<comment type="caution">
    <text evidence="1">The sequence shown here is derived from an EMBL/GenBank/DDBJ whole genome shotgun (WGS) entry which is preliminary data.</text>
</comment>
<reference evidence="1" key="1">
    <citation type="submission" date="2021-05" db="EMBL/GenBank/DDBJ databases">
        <title>Draft genomes of bacteria isolated from model marine particles.</title>
        <authorList>
            <person name="Datta M.S."/>
            <person name="Schwartzman J.A."/>
            <person name="Enke T.N."/>
            <person name="Saavedra J."/>
            <person name="Cermak N."/>
            <person name="Cordero O.X."/>
        </authorList>
    </citation>
    <scope>NUCLEOTIDE SEQUENCE</scope>
    <source>
        <strain evidence="1">I2M19</strain>
    </source>
</reference>
<evidence type="ECO:0000313" key="2">
    <source>
        <dbReference type="Proteomes" id="UP001647509"/>
    </source>
</evidence>
<gene>
    <name evidence="1" type="ORF">KO493_01380</name>
</gene>
<dbReference type="EMBL" id="JAHKPD010000007">
    <property type="protein sequence ID" value="MBU2949348.1"/>
    <property type="molecule type" value="Genomic_DNA"/>
</dbReference>
<accession>A0ACC5U4W0</accession>
<sequence length="129" mass="14035">MADSFSEIDARYVRITITGANDYSGDWASIEELRVFGYESSSTSKEGASKVNSAVAEAVSLWPNPAVNTVNISGAGGFDMLTVYDQVGKVILNQPIQGETVDISNFKSGMYIFRLSGKEQAVTKRIIKR</sequence>
<proteinExistence type="predicted"/>
<name>A0ACC5U4W0_9FLAO</name>